<keyword evidence="3" id="KW-0804">Transcription</keyword>
<dbReference type="InterPro" id="IPR000485">
    <property type="entry name" value="AsnC-type_HTH_dom"/>
</dbReference>
<dbReference type="InterPro" id="IPR019887">
    <property type="entry name" value="Tscrpt_reg_AsnC/Lrp_C"/>
</dbReference>
<keyword evidence="6" id="KW-1185">Reference proteome</keyword>
<dbReference type="RefSeq" id="WP_377745442.1">
    <property type="nucleotide sequence ID" value="NZ_JBHRXJ010000011.1"/>
</dbReference>
<dbReference type="Gene3D" id="3.30.70.920">
    <property type="match status" value="1"/>
</dbReference>
<evidence type="ECO:0000256" key="1">
    <source>
        <dbReference type="ARBA" id="ARBA00023015"/>
    </source>
</evidence>
<dbReference type="Gene3D" id="1.10.10.10">
    <property type="entry name" value="Winged helix-like DNA-binding domain superfamily/Winged helix DNA-binding domain"/>
    <property type="match status" value="1"/>
</dbReference>
<comment type="caution">
    <text evidence="5">The sequence shown here is derived from an EMBL/GenBank/DDBJ whole genome shotgun (WGS) entry which is preliminary data.</text>
</comment>
<dbReference type="PANTHER" id="PTHR30154">
    <property type="entry name" value="LEUCINE-RESPONSIVE REGULATORY PROTEIN"/>
    <property type="match status" value="1"/>
</dbReference>
<feature type="domain" description="HTH asnC-type" evidence="4">
    <location>
        <begin position="1"/>
        <end position="55"/>
    </location>
</feature>
<evidence type="ECO:0000256" key="2">
    <source>
        <dbReference type="ARBA" id="ARBA00023125"/>
    </source>
</evidence>
<dbReference type="InterPro" id="IPR036390">
    <property type="entry name" value="WH_DNA-bd_sf"/>
</dbReference>
<feature type="non-terminal residue" evidence="5">
    <location>
        <position position="1"/>
    </location>
</feature>
<dbReference type="SUPFAM" id="SSF54909">
    <property type="entry name" value="Dimeric alpha+beta barrel"/>
    <property type="match status" value="1"/>
</dbReference>
<dbReference type="Pfam" id="PF13412">
    <property type="entry name" value="HTH_24"/>
    <property type="match status" value="1"/>
</dbReference>
<evidence type="ECO:0000256" key="3">
    <source>
        <dbReference type="ARBA" id="ARBA00023163"/>
    </source>
</evidence>
<keyword evidence="2" id="KW-0238">DNA-binding</keyword>
<evidence type="ECO:0000313" key="6">
    <source>
        <dbReference type="Proteomes" id="UP001595721"/>
    </source>
</evidence>
<dbReference type="EMBL" id="JBHRXJ010000011">
    <property type="protein sequence ID" value="MFC3529473.1"/>
    <property type="molecule type" value="Genomic_DNA"/>
</dbReference>
<gene>
    <name evidence="5" type="ORF">ACFOMH_14935</name>
</gene>
<protein>
    <submittedName>
        <fullName evidence="5">Lrp/AsnC family transcriptional regulator</fullName>
    </submittedName>
</protein>
<reference evidence="6" key="1">
    <citation type="journal article" date="2019" name="Int. J. Syst. Evol. Microbiol.">
        <title>The Global Catalogue of Microorganisms (GCM) 10K type strain sequencing project: providing services to taxonomists for standard genome sequencing and annotation.</title>
        <authorList>
            <consortium name="The Broad Institute Genomics Platform"/>
            <consortium name="The Broad Institute Genome Sequencing Center for Infectious Disease"/>
            <person name="Wu L."/>
            <person name="Ma J."/>
        </authorList>
    </citation>
    <scope>NUCLEOTIDE SEQUENCE [LARGE SCALE GENOMIC DNA]</scope>
    <source>
        <strain evidence="6">KCTC 42899</strain>
    </source>
</reference>
<keyword evidence="1" id="KW-0805">Transcription regulation</keyword>
<dbReference type="InterPro" id="IPR011008">
    <property type="entry name" value="Dimeric_a/b-barrel"/>
</dbReference>
<accession>A0ABV7R974</accession>
<dbReference type="SMART" id="SM00344">
    <property type="entry name" value="HTH_ASNC"/>
    <property type="match status" value="1"/>
</dbReference>
<dbReference type="SUPFAM" id="SSF46785">
    <property type="entry name" value="Winged helix' DNA-binding domain"/>
    <property type="match status" value="1"/>
</dbReference>
<proteinExistence type="predicted"/>
<dbReference type="Proteomes" id="UP001595721">
    <property type="component" value="Unassembled WGS sequence"/>
</dbReference>
<evidence type="ECO:0000259" key="4">
    <source>
        <dbReference type="PROSITE" id="PS50956"/>
    </source>
</evidence>
<dbReference type="InterPro" id="IPR019888">
    <property type="entry name" value="Tscrpt_reg_AsnC-like"/>
</dbReference>
<evidence type="ECO:0000313" key="5">
    <source>
        <dbReference type="EMBL" id="MFC3529473.1"/>
    </source>
</evidence>
<organism evidence="5 6">
    <name type="scientific">Paracoccus mangrovi</name>
    <dbReference type="NCBI Taxonomy" id="1715645"/>
    <lineage>
        <taxon>Bacteria</taxon>
        <taxon>Pseudomonadati</taxon>
        <taxon>Pseudomonadota</taxon>
        <taxon>Alphaproteobacteria</taxon>
        <taxon>Rhodobacterales</taxon>
        <taxon>Paracoccaceae</taxon>
        <taxon>Paracoccus</taxon>
    </lineage>
</organism>
<dbReference type="Pfam" id="PF01037">
    <property type="entry name" value="AsnC_trans_reg"/>
    <property type="match status" value="1"/>
</dbReference>
<dbReference type="PROSITE" id="PS50956">
    <property type="entry name" value="HTH_ASNC_2"/>
    <property type="match status" value="1"/>
</dbReference>
<dbReference type="PANTHER" id="PTHR30154:SF46">
    <property type="entry name" value="TRANSCRIPTIONAL REGULATORY PROTEIN"/>
    <property type="match status" value="1"/>
</dbReference>
<sequence>ILDALQHDGSLTNAALGERVHLSASQCSRRRAALEKAGLIRGYAARLDAQKLGLGLRAITRVNLRAHGQGHEDDFTRFLRAHPQVHAAFSVSGDADYVLDIRVRDLEAFAAFVHQDLLPHPQVAQVRSEIVLKTMKDGQALDLGRG</sequence>
<name>A0ABV7R974_9RHOB</name>
<dbReference type="InterPro" id="IPR036388">
    <property type="entry name" value="WH-like_DNA-bd_sf"/>
</dbReference>